<dbReference type="InterPro" id="IPR003358">
    <property type="entry name" value="tRNA_(Gua-N-7)_MeTrfase_Trmb"/>
</dbReference>
<dbReference type="AlphaFoldDB" id="A0A382AAY8"/>
<protein>
    <recommendedName>
        <fullName evidence="2">tRNA (guanine(46)-N(7))-methyltransferase</fullName>
        <ecNumber evidence="2">2.1.1.33</ecNumber>
    </recommendedName>
</protein>
<accession>A0A382AAY8</accession>
<dbReference type="PANTHER" id="PTHR23417">
    <property type="entry name" value="3-DEOXY-D-MANNO-OCTULOSONIC-ACID TRANSFERASE/TRNA GUANINE-N 7 - -METHYLTRANSFERASE"/>
    <property type="match status" value="1"/>
</dbReference>
<evidence type="ECO:0000256" key="2">
    <source>
        <dbReference type="ARBA" id="ARBA00011977"/>
    </source>
</evidence>
<evidence type="ECO:0000256" key="6">
    <source>
        <dbReference type="ARBA" id="ARBA00022694"/>
    </source>
</evidence>
<dbReference type="EMBL" id="UINC01024650">
    <property type="protein sequence ID" value="SVA98705.1"/>
    <property type="molecule type" value="Genomic_DNA"/>
</dbReference>
<dbReference type="PROSITE" id="PS51625">
    <property type="entry name" value="SAM_MT_TRMB"/>
    <property type="match status" value="1"/>
</dbReference>
<name>A0A382AAY8_9ZZZZ</name>
<evidence type="ECO:0000256" key="5">
    <source>
        <dbReference type="ARBA" id="ARBA00022691"/>
    </source>
</evidence>
<keyword evidence="5" id="KW-0949">S-adenosyl-L-methionine</keyword>
<dbReference type="PANTHER" id="PTHR23417:SF14">
    <property type="entry name" value="PENTACOTRIPEPTIDE-REPEAT REGION OF PRORP DOMAIN-CONTAINING PROTEIN"/>
    <property type="match status" value="1"/>
</dbReference>
<proteinExistence type="inferred from homology"/>
<sequence>MSLMTARPSCEGLSIEDPYFLNMETCPDWGSTFDNQKPLNLEIGFGMGDFLIEMAIKETQSNFIGIDFTKNGTLNLLNRIKTLHLNNIRVIYGDAKKKLSTLFQDEQLESIYINFPDPWPKRRHIKLRLINPDFANLVIQKLAVKGRLYLATDSEQYAQEILEYFNTEPLCQNMNSSGFMECRNNLPKTKYEKSFIYAGEKTYYLEYSRLAIAYNSKKEGFKTPSKEKKTHQDINILEQSKNNDTLLTEKFQKDETKAKDACDLKKVADSIAKAGDKEWAKKVYKKVEEKARDSLDFNWLAYSIFEVFGDINWAKKVYKQSENKAEGSLDFNWLAYSISQTIEDHNWVKRLYEEAENKPCNVREMCDLADSVFETLGDLNWVKKIYRSAEEKTNEYSDYSELADSLHKNLGDKKKTQELYKKAESKAEVIS</sequence>
<dbReference type="Pfam" id="PF02390">
    <property type="entry name" value="Methyltransf_4"/>
    <property type="match status" value="1"/>
</dbReference>
<evidence type="ECO:0000256" key="3">
    <source>
        <dbReference type="ARBA" id="ARBA00022603"/>
    </source>
</evidence>
<gene>
    <name evidence="7" type="ORF">METZ01_LOCUS151559</name>
</gene>
<reference evidence="7" key="1">
    <citation type="submission" date="2018-05" db="EMBL/GenBank/DDBJ databases">
        <authorList>
            <person name="Lanie J.A."/>
            <person name="Ng W.-L."/>
            <person name="Kazmierczak K.M."/>
            <person name="Andrzejewski T.M."/>
            <person name="Davidsen T.M."/>
            <person name="Wayne K.J."/>
            <person name="Tettelin H."/>
            <person name="Glass J.I."/>
            <person name="Rusch D."/>
            <person name="Podicherti R."/>
            <person name="Tsui H.-C.T."/>
            <person name="Winkler M.E."/>
        </authorList>
    </citation>
    <scope>NUCLEOTIDE SEQUENCE</scope>
</reference>
<dbReference type="SUPFAM" id="SSF53335">
    <property type="entry name" value="S-adenosyl-L-methionine-dependent methyltransferases"/>
    <property type="match status" value="1"/>
</dbReference>
<dbReference type="NCBIfam" id="TIGR00091">
    <property type="entry name" value="tRNA (guanosine(46)-N7)-methyltransferase TrmB"/>
    <property type="match status" value="1"/>
</dbReference>
<comment type="catalytic activity">
    <reaction evidence="1">
        <text>guanosine(46) in tRNA + S-adenosyl-L-methionine = N(7)-methylguanosine(46) in tRNA + S-adenosyl-L-homocysteine</text>
        <dbReference type="Rhea" id="RHEA:42708"/>
        <dbReference type="Rhea" id="RHEA-COMP:10188"/>
        <dbReference type="Rhea" id="RHEA-COMP:10189"/>
        <dbReference type="ChEBI" id="CHEBI:57856"/>
        <dbReference type="ChEBI" id="CHEBI:59789"/>
        <dbReference type="ChEBI" id="CHEBI:74269"/>
        <dbReference type="ChEBI" id="CHEBI:74480"/>
        <dbReference type="EC" id="2.1.1.33"/>
    </reaction>
</comment>
<dbReference type="InterPro" id="IPR055361">
    <property type="entry name" value="tRNA_methyltr_TrmB_bact"/>
</dbReference>
<evidence type="ECO:0000313" key="7">
    <source>
        <dbReference type="EMBL" id="SVA98705.1"/>
    </source>
</evidence>
<feature type="non-terminal residue" evidence="7">
    <location>
        <position position="431"/>
    </location>
</feature>
<dbReference type="GO" id="GO:0043527">
    <property type="term" value="C:tRNA methyltransferase complex"/>
    <property type="evidence" value="ECO:0007669"/>
    <property type="project" value="TreeGrafter"/>
</dbReference>
<evidence type="ECO:0000256" key="1">
    <source>
        <dbReference type="ARBA" id="ARBA00000142"/>
    </source>
</evidence>
<dbReference type="EC" id="2.1.1.33" evidence="2"/>
<dbReference type="GO" id="GO:0008176">
    <property type="term" value="F:tRNA (guanine(46)-N7)-methyltransferase activity"/>
    <property type="evidence" value="ECO:0007669"/>
    <property type="project" value="UniProtKB-EC"/>
</dbReference>
<keyword evidence="6" id="KW-0819">tRNA processing</keyword>
<keyword evidence="4" id="KW-0808">Transferase</keyword>
<dbReference type="Gene3D" id="3.40.50.150">
    <property type="entry name" value="Vaccinia Virus protein VP39"/>
    <property type="match status" value="1"/>
</dbReference>
<dbReference type="HAMAP" id="MF_01057">
    <property type="entry name" value="tRNA_methyltr_TrmB"/>
    <property type="match status" value="1"/>
</dbReference>
<dbReference type="InterPro" id="IPR029063">
    <property type="entry name" value="SAM-dependent_MTases_sf"/>
</dbReference>
<evidence type="ECO:0000256" key="4">
    <source>
        <dbReference type="ARBA" id="ARBA00022679"/>
    </source>
</evidence>
<organism evidence="7">
    <name type="scientific">marine metagenome</name>
    <dbReference type="NCBI Taxonomy" id="408172"/>
    <lineage>
        <taxon>unclassified sequences</taxon>
        <taxon>metagenomes</taxon>
        <taxon>ecological metagenomes</taxon>
    </lineage>
</organism>
<keyword evidence="3" id="KW-0489">Methyltransferase</keyword>